<feature type="transmembrane region" description="Helical" evidence="1">
    <location>
        <begin position="12"/>
        <end position="31"/>
    </location>
</feature>
<dbReference type="SUPFAM" id="SSF55608">
    <property type="entry name" value="Homing endonucleases"/>
    <property type="match status" value="1"/>
</dbReference>
<evidence type="ECO:0000259" key="2">
    <source>
        <dbReference type="Pfam" id="PF03161"/>
    </source>
</evidence>
<dbReference type="EMBL" id="LAZR01065104">
    <property type="protein sequence ID" value="KKK56212.1"/>
    <property type="molecule type" value="Genomic_DNA"/>
</dbReference>
<accession>A0A0F8WH61</accession>
<reference evidence="3" key="1">
    <citation type="journal article" date="2015" name="Nature">
        <title>Complex archaea that bridge the gap between prokaryotes and eukaryotes.</title>
        <authorList>
            <person name="Spang A."/>
            <person name="Saw J.H."/>
            <person name="Jorgensen S.L."/>
            <person name="Zaremba-Niedzwiedzka K."/>
            <person name="Martijn J."/>
            <person name="Lind A.E."/>
            <person name="van Eijk R."/>
            <person name="Schleper C."/>
            <person name="Guy L."/>
            <person name="Ettema T.J."/>
        </authorList>
    </citation>
    <scope>NUCLEOTIDE SEQUENCE</scope>
</reference>
<dbReference type="GO" id="GO:0004519">
    <property type="term" value="F:endonuclease activity"/>
    <property type="evidence" value="ECO:0007669"/>
    <property type="project" value="InterPro"/>
</dbReference>
<dbReference type="Pfam" id="PF03161">
    <property type="entry name" value="LAGLIDADG_2"/>
    <property type="match status" value="1"/>
</dbReference>
<keyword evidence="1" id="KW-0472">Membrane</keyword>
<sequence>MSLLIKYPSQNLHLILLLNCYLFHLLYHLMIGSPFSHTFMKQKDYLLWKVGELSRLGARYSESPRKTHIGTNLRTPYLQTLAQYRRLFYDDGVKVIRGELLGYLNRLALAVWFMDDGTLRKRGKGLPSFIRLMTEGFTLSENELLLNILYTRFGITGHIEKRHLDKNRYGSKQTYYLELYTNMARRFASLVEPFIHSTMRYKLSNLQSSF</sequence>
<protein>
    <recommendedName>
        <fullName evidence="2">Homing endonuclease LAGLIDADG domain-containing protein</fullName>
    </recommendedName>
</protein>
<dbReference type="AlphaFoldDB" id="A0A0F8WH61"/>
<comment type="caution">
    <text evidence="3">The sequence shown here is derived from an EMBL/GenBank/DDBJ whole genome shotgun (WGS) entry which is preliminary data.</text>
</comment>
<dbReference type="InterPro" id="IPR004860">
    <property type="entry name" value="LAGLIDADG_dom"/>
</dbReference>
<dbReference type="Gene3D" id="3.10.28.10">
    <property type="entry name" value="Homing endonucleases"/>
    <property type="match status" value="1"/>
</dbReference>
<organism evidence="3">
    <name type="scientific">marine sediment metagenome</name>
    <dbReference type="NCBI Taxonomy" id="412755"/>
    <lineage>
        <taxon>unclassified sequences</taxon>
        <taxon>metagenomes</taxon>
        <taxon>ecological metagenomes</taxon>
    </lineage>
</organism>
<keyword evidence="1" id="KW-0812">Transmembrane</keyword>
<proteinExistence type="predicted"/>
<name>A0A0F8WH61_9ZZZZ</name>
<keyword evidence="1" id="KW-1133">Transmembrane helix</keyword>
<dbReference type="InterPro" id="IPR027434">
    <property type="entry name" value="Homing_endonucl"/>
</dbReference>
<evidence type="ECO:0000256" key="1">
    <source>
        <dbReference type="SAM" id="Phobius"/>
    </source>
</evidence>
<gene>
    <name evidence="3" type="ORF">LCGC14_3066820</name>
</gene>
<evidence type="ECO:0000313" key="3">
    <source>
        <dbReference type="EMBL" id="KKK56212.1"/>
    </source>
</evidence>
<feature type="domain" description="Homing endonuclease LAGLIDADG" evidence="2">
    <location>
        <begin position="39"/>
        <end position="165"/>
    </location>
</feature>